<gene>
    <name evidence="9" type="ORF">PCOR1329_LOCUS36528</name>
</gene>
<dbReference type="PANTHER" id="PTHR48125">
    <property type="entry name" value="LP07818P1"/>
    <property type="match status" value="1"/>
</dbReference>
<evidence type="ECO:0008006" key="11">
    <source>
        <dbReference type="Google" id="ProtNLM"/>
    </source>
</evidence>
<feature type="domain" description="CCHC-type" evidence="7">
    <location>
        <begin position="2101"/>
        <end position="2117"/>
    </location>
</feature>
<evidence type="ECO:0000256" key="5">
    <source>
        <dbReference type="SAM" id="MobiDB-lite"/>
    </source>
</evidence>
<keyword evidence="6" id="KW-0472">Membrane</keyword>
<dbReference type="InterPro" id="IPR003034">
    <property type="entry name" value="SAP_dom"/>
</dbReference>
<dbReference type="InterPro" id="IPR001525">
    <property type="entry name" value="C5_MeTfrase"/>
</dbReference>
<dbReference type="SUPFAM" id="SSF68906">
    <property type="entry name" value="SAP domain"/>
    <property type="match status" value="1"/>
</dbReference>
<feature type="region of interest" description="Disordered" evidence="5">
    <location>
        <begin position="423"/>
        <end position="464"/>
    </location>
</feature>
<accession>A0ABN9T833</accession>
<evidence type="ECO:0000259" key="7">
    <source>
        <dbReference type="PROSITE" id="PS50158"/>
    </source>
</evidence>
<dbReference type="InterPro" id="IPR036875">
    <property type="entry name" value="Znf_CCHC_sf"/>
</dbReference>
<name>A0ABN9T833_9DINO</name>
<dbReference type="SUPFAM" id="SSF57756">
    <property type="entry name" value="Retrovirus zinc finger-like domains"/>
    <property type="match status" value="1"/>
</dbReference>
<feature type="compositionally biased region" description="Basic and acidic residues" evidence="5">
    <location>
        <begin position="3390"/>
        <end position="3403"/>
    </location>
</feature>
<feature type="domain" description="SAP" evidence="8">
    <location>
        <begin position="3434"/>
        <end position="3468"/>
    </location>
</feature>
<dbReference type="Gene3D" id="1.10.720.30">
    <property type="entry name" value="SAP domain"/>
    <property type="match status" value="1"/>
</dbReference>
<feature type="transmembrane region" description="Helical" evidence="6">
    <location>
        <begin position="3339"/>
        <end position="3361"/>
    </location>
</feature>
<keyword evidence="4" id="KW-0175">Coiled coil</keyword>
<dbReference type="EMBL" id="CAUYUJ010014443">
    <property type="protein sequence ID" value="CAK0841277.1"/>
    <property type="molecule type" value="Genomic_DNA"/>
</dbReference>
<feature type="compositionally biased region" description="Basic and acidic residues" evidence="5">
    <location>
        <begin position="2055"/>
        <end position="2065"/>
    </location>
</feature>
<dbReference type="Pfam" id="PF00145">
    <property type="entry name" value="DNA_methylase"/>
    <property type="match status" value="1"/>
</dbReference>
<feature type="compositionally biased region" description="Low complexity" evidence="5">
    <location>
        <begin position="2178"/>
        <end position="2194"/>
    </location>
</feature>
<dbReference type="InterPro" id="IPR001878">
    <property type="entry name" value="Znf_CCHC"/>
</dbReference>
<dbReference type="InterPro" id="IPR029063">
    <property type="entry name" value="SAM-dependent_MTases_sf"/>
</dbReference>
<evidence type="ECO:0000256" key="2">
    <source>
        <dbReference type="ARBA" id="ARBA00022679"/>
    </source>
</evidence>
<evidence type="ECO:0000256" key="6">
    <source>
        <dbReference type="SAM" id="Phobius"/>
    </source>
</evidence>
<feature type="compositionally biased region" description="Low complexity" evidence="5">
    <location>
        <begin position="3379"/>
        <end position="3388"/>
    </location>
</feature>
<evidence type="ECO:0000256" key="4">
    <source>
        <dbReference type="SAM" id="Coils"/>
    </source>
</evidence>
<keyword evidence="2" id="KW-0808">Transferase</keyword>
<feature type="compositionally biased region" description="Acidic residues" evidence="5">
    <location>
        <begin position="447"/>
        <end position="460"/>
    </location>
</feature>
<comment type="caution">
    <text evidence="9">The sequence shown here is derived from an EMBL/GenBank/DDBJ whole genome shotgun (WGS) entry which is preliminary data.</text>
</comment>
<feature type="non-terminal residue" evidence="9">
    <location>
        <position position="3546"/>
    </location>
</feature>
<feature type="region of interest" description="Disordered" evidence="5">
    <location>
        <begin position="504"/>
        <end position="524"/>
    </location>
</feature>
<dbReference type="CDD" id="cd09272">
    <property type="entry name" value="RNase_HI_RT_Ty1"/>
    <property type="match status" value="1"/>
</dbReference>
<dbReference type="SMART" id="SM00513">
    <property type="entry name" value="SAP"/>
    <property type="match status" value="1"/>
</dbReference>
<feature type="compositionally biased region" description="Low complexity" evidence="5">
    <location>
        <begin position="2834"/>
        <end position="2862"/>
    </location>
</feature>
<feature type="compositionally biased region" description="Basic and acidic residues" evidence="5">
    <location>
        <begin position="434"/>
        <end position="446"/>
    </location>
</feature>
<keyword evidence="6" id="KW-0812">Transmembrane</keyword>
<dbReference type="Gene3D" id="3.40.50.150">
    <property type="entry name" value="Vaccinia Virus protein VP39"/>
    <property type="match status" value="1"/>
</dbReference>
<feature type="region of interest" description="Disordered" evidence="5">
    <location>
        <begin position="2830"/>
        <end position="2894"/>
    </location>
</feature>
<dbReference type="Pfam" id="PF02037">
    <property type="entry name" value="SAP"/>
    <property type="match status" value="1"/>
</dbReference>
<sequence length="3546" mass="379734">DGAGGRIAANRLAQRLSKELWGAKGKLAEAAACLETLLGDKRLADRVEVPLPTLQLSGSRRGCEPPWLERLRRNVALRARAGGLAGCIGEASPAELRMGSGHVAPLTELGVLGQEAEATSRAGDRAGGVVEEAFADGAREALAGVGRGKMLGDYPFKTIRALQALVDRARTPGRISPAVWGVADLWRAGPVSLGELTGNEMKERRSSNIDVPKLKFDMKQHCLCAWFPPLRLQTEQVKRLQGALGDFGSARAKMTPCPGEVADAARLVNWRFDGLRIADFLGGRHLRRELGHAMQICSSALTGFASLPKNEQEQWTKFANKQLTARVRLIPEPKTGAELENAIKGSKLIEIRGDPVGLVLYNFDVEGHGESGRRPELRMPSPRDAIYSEIVRAVLKARAPSGGLGYFRNGEVAITLDGGRKGNANELMAPWKESAAKEARKKKYEEDDRDENEEDEDQEDEPKGTLTRCILQLAHTGESLKERQISWTMKELLGKRTIIRAGGKPKVAADDDDGEGPDKAAGRRTGATVVPCALHGAPPIWCSELIHIFVAKLGIDMTPMDGKCAVPEGKMHVPAYAQATESEAEPEPASEELPNEDEECGAWDPDKARLPPELKVGAERRKELVGHIQLLAPFGAGLESEPLARIEDGSEWRKDLDGYFLLPAPLGADLESRMRARACVARFKGGAERRAEFDGHFQDEMDLSLIFWPGVRAEPDVSIQPLAPLGAALDFGQRLGIKAGAEWRKELDVPIQLHAPFGAVLDCTPLELNGYVLLLRLIATLRSAAAWCLKDTMFESDFPGMDGAVIATARLNVSFSVQFVSGSNETRRKLPGLREPNHFYTDIVDVPINDKPYVDIYVLAPPCQNFSSNFKQAGANGSRATGKLMAVALKRTREKERRPVVFENVLAMTHAKFRRALRGLTRYLRESGHAVSDEGPSKSPLLRAYGATPAAQGKPTKRVVELSDAALSAETNEFQDIAKRVAEGESFAKIGKPGRKIARRLLEAIEVQDRAAITGAKYIAPVRDERAGRLHIGFNYASAALDVHRVTLCMERDQDQFAHLGDGRAAAVLAQERARQTAVSRGSSHVAGLIAASGLLVTRNWPAFQLRGMATESFSALCIAESFSALCIALTGCAWSATVAEPTVLDAFRSASGGGGPLAAARSVAGDVALQAAGVDALAEQLLGQAGFCAGASVARRGARERAARAAGALSRAGRTRYLQAAGAEAGLIHRAGPPAGVVGGRAATGVTDGKLHAWRLAAARGACKLPGGSALGFRPSQGRCLAAAEARRATAAPPWARCASPIDAAALTVARMGPRLESARAVVADRGDGPDFATMAPRELGVEAAGERFANRRLPLRAMEETRADVAHVMRGRRPEGDLLGGRLSFGGSAIEPRRRCPPTDPTRAFSTASAECRLRGRRRADGLAEAGAPFRRVCDARVDERCAFAEFVYELARWTAQASIIRQGFEAGGCEGLPGGAERRGALRARDVAAEAPAGSRAACLDASCFDEAETALQGAGGRCLEWIGNQGGASEASVASGALRARDVAAEAPAGSRAACLDASCFDEAEMGRWAPASRGGRAARRAAGKRAAARRGCAGGASPSEAELPAPASLARALATSWGASLSQSQWRRAFEAADRGVKAALADAAALRSGLEAFRRCIASYVGDAELADRPEAIAPALTALLRGVAPEQEDAVRLGARRERKIECHVEICVAEAVPQLGRVDALRTPLRSAARPFAPAGIDPVVAGGGGAQAAQVGCEVEFVQAAGALAPPSRAGGECSDSDGEILGGEALEGALQAAEQRVQAAEERALAAESAAASAGAAVNRPVAAARAAPQDLVDTRLLAKPKAFGGSEDEWPGWSFKMLAYLGALDEQMANELTAAMTFPLEEVRNARLLEEGASQRSRQLYFILVLLLEGAALQLIKPVGVGEGYRAWRTLQDMYEPDRPGRHAGLLQELIAFQFPEDNIVGMLADFDFKVTKYESQSHERIGDRIKMAILQRGIQDEALRAHLVHNASRLVTWELMRNEVHMVISTRSAISAVPPPVPMDTSAVEKARREAAWKGKGKKGKEGKGRKGKGGGNSTDQKSQAAKDRAEKRCFHCHKTGHVKSECRKFLAEQKKKKGTNAVEQESKPTGAPPAASAAGSAAPVMAIATESGAEPLWCLAIELEEGQESLSSGAAATPSAPATTAIHLRSSGPSNEHEQPRQPFLVGASPIEQLSQPGAANEHETFESKEIVGINEHWVMVDSGAARSVCPPSHGAHETLRDLSERIRLVGASGDDIPCHGERFVTYAKGGRKIGVDYKVADVKRPVLGVSQAVDKGASWVFTPSGSYMIPKPIEFSDPDAVPLVRRNDLFYLKMDRYGEGVKNSLVMPVRGEEPGGEPGGASAASRAAARAALQGGGGGGAAATRAQAEASEPAAQAVLEESVPVRVKKDPVKPSLAEQRTHELVHIPARSWCWVCVRSKFTDDPHYKAGHERTGDEVQIDYYFLGQLSILNMVHMNSQAIHGIMGPKGTDAYMVKTAVATIENWGLDRIVLKHDQEASITALAREIKAQRKAPTMIESAQRANHQGVGGVERANEELGKQIRALLFSVGDNYKRELPAEHGLLPWPIRHAGWQLNRFTVHGNGKTTYEVLKGRPYRGELVNFAECVWARDPTPTSKLQPRWHAAAWLGKTEVSDEHLVAGPTRTTRVRTVRRRPEGERFVLEELDKFAGVPWDMHRAPQIGIVPTGAPQVEPNQQRLLPPPPPPPVVLPAAGPEALVPPAMVGPAPPTGPGGAGLRSTYITRALIDKYGWTPMCPRCVTGMGSHSEECRKRIENELRKEEMARAAAEAAPSSAAAGAAPTPAAAGAAPGPAAGAGDGRPGSSGDASMAPRDDQGEASAKRPRQTAAITVGSLAVGAFVEINPCTYEGLDQQSHEELETVTEIESCEPLEIGMFEVGSVEPSAVTVLPDTEKHVYDARSGKELPRDLVRRGREAEIEEMRRHGVFEEVRVAESRGKVVRFKWVEDLRTKLPYLKRKIRWTGKGFVWIGDTKHVTRCVELLGLTGCKPADTPGSKATGKSVREALDPLPHDEAKLYQQVAGLVNYVAVDRPDIQFAVKVILTDMGKPTVISMLRLRRCVRYLHGRRELGWFYEKQEMPKEVLYETDSDWAENEITRKSTSSVYGFFGSHLLETQVASQPVVALSSGEAEFYAIGRGAASAIMMRQFYRQCGIEVASKVHSDSNAGRAIATRIGSGKVRHLQIRDLWVQERVRLGELQLGRVDTESNRSDLGTKHLDGKRVLKLLEMSNLRLLTKGLAAGVGVTFAEAAEHGDKQCSAATDDEVESNIGSIVLAMIMFIVVLVLMVKGAVVCTRGAVQLFSSRAASAAPPAGAARAAPRADGTARPEAASKDAPEGHVVSRAAAIAAPEQVAEGRDLGTEYLGKMLAEATVAELKEELRWRKLPVGGLKADLIVRLTRDGGQHMASSEGLAAAAWAARLVPGRMPIRAFRSDASLGSHLGARSHGGDARFGLSLSLQKGGSSRSTEKMQGDALACILE</sequence>
<evidence type="ECO:0000313" key="10">
    <source>
        <dbReference type="Proteomes" id="UP001189429"/>
    </source>
</evidence>
<feature type="compositionally biased region" description="Acidic residues" evidence="5">
    <location>
        <begin position="582"/>
        <end position="601"/>
    </location>
</feature>
<feature type="region of interest" description="Disordered" evidence="5">
    <location>
        <begin position="2381"/>
        <end position="2419"/>
    </location>
</feature>
<evidence type="ECO:0000256" key="1">
    <source>
        <dbReference type="ARBA" id="ARBA00022603"/>
    </source>
</evidence>
<evidence type="ECO:0000259" key="8">
    <source>
        <dbReference type="PROSITE" id="PS50800"/>
    </source>
</evidence>
<evidence type="ECO:0000256" key="3">
    <source>
        <dbReference type="PROSITE-ProRule" id="PRU00047"/>
    </source>
</evidence>
<dbReference type="PROSITE" id="PS50158">
    <property type="entry name" value="ZF_CCHC"/>
    <property type="match status" value="1"/>
</dbReference>
<organism evidence="9 10">
    <name type="scientific">Prorocentrum cordatum</name>
    <dbReference type="NCBI Taxonomy" id="2364126"/>
    <lineage>
        <taxon>Eukaryota</taxon>
        <taxon>Sar</taxon>
        <taxon>Alveolata</taxon>
        <taxon>Dinophyceae</taxon>
        <taxon>Prorocentrales</taxon>
        <taxon>Prorocentraceae</taxon>
        <taxon>Prorocentrum</taxon>
    </lineage>
</organism>
<feature type="region of interest" description="Disordered" evidence="5">
    <location>
        <begin position="577"/>
        <end position="610"/>
    </location>
</feature>
<feature type="region of interest" description="Disordered" evidence="5">
    <location>
        <begin position="2043"/>
        <end position="2095"/>
    </location>
</feature>
<feature type="compositionally biased region" description="Low complexity" evidence="5">
    <location>
        <begin position="2390"/>
        <end position="2403"/>
    </location>
</feature>
<feature type="region of interest" description="Disordered" evidence="5">
    <location>
        <begin position="3379"/>
        <end position="3404"/>
    </location>
</feature>
<dbReference type="PANTHER" id="PTHR48125:SF10">
    <property type="entry name" value="OS12G0136300 PROTEIN"/>
    <property type="match status" value="1"/>
</dbReference>
<feature type="non-terminal residue" evidence="9">
    <location>
        <position position="1"/>
    </location>
</feature>
<dbReference type="PROSITE" id="PS50800">
    <property type="entry name" value="SAP"/>
    <property type="match status" value="1"/>
</dbReference>
<keyword evidence="10" id="KW-1185">Reference proteome</keyword>
<keyword evidence="6" id="KW-1133">Transmembrane helix</keyword>
<feature type="region of interest" description="Disordered" evidence="5">
    <location>
        <begin position="2122"/>
        <end position="2146"/>
    </location>
</feature>
<keyword evidence="1" id="KW-0489">Methyltransferase</keyword>
<dbReference type="Proteomes" id="UP001189429">
    <property type="component" value="Unassembled WGS sequence"/>
</dbReference>
<feature type="coiled-coil region" evidence="4">
    <location>
        <begin position="1793"/>
        <end position="1820"/>
    </location>
</feature>
<protein>
    <recommendedName>
        <fullName evidence="11">DNA (cytosine-5-)-methyltransferase</fullName>
    </recommendedName>
</protein>
<keyword evidence="3" id="KW-0862">Zinc</keyword>
<keyword evidence="3" id="KW-0863">Zinc-finger</keyword>
<keyword evidence="3" id="KW-0479">Metal-binding</keyword>
<dbReference type="InterPro" id="IPR036361">
    <property type="entry name" value="SAP_dom_sf"/>
</dbReference>
<evidence type="ECO:0000313" key="9">
    <source>
        <dbReference type="EMBL" id="CAK0841277.1"/>
    </source>
</evidence>
<reference evidence="9" key="1">
    <citation type="submission" date="2023-10" db="EMBL/GenBank/DDBJ databases">
        <authorList>
            <person name="Chen Y."/>
            <person name="Shah S."/>
            <person name="Dougan E. K."/>
            <person name="Thang M."/>
            <person name="Chan C."/>
        </authorList>
    </citation>
    <scope>NUCLEOTIDE SEQUENCE [LARGE SCALE GENOMIC DNA]</scope>
</reference>
<dbReference type="SUPFAM" id="SSF53335">
    <property type="entry name" value="S-adenosyl-L-methionine-dependent methyltransferases"/>
    <property type="match status" value="1"/>
</dbReference>
<feature type="region of interest" description="Disordered" evidence="5">
    <location>
        <begin position="2178"/>
        <end position="2210"/>
    </location>
</feature>
<proteinExistence type="predicted"/>